<keyword evidence="1" id="KW-0812">Transmembrane</keyword>
<dbReference type="EMBL" id="CP021112">
    <property type="protein sequence ID" value="ARP99564.1"/>
    <property type="molecule type" value="Genomic_DNA"/>
</dbReference>
<accession>A0A1W6ZS32</accession>
<organism evidence="2 3">
    <name type="scientific">Pseudorhodoplanes sinuspersici</name>
    <dbReference type="NCBI Taxonomy" id="1235591"/>
    <lineage>
        <taxon>Bacteria</taxon>
        <taxon>Pseudomonadati</taxon>
        <taxon>Pseudomonadota</taxon>
        <taxon>Alphaproteobacteria</taxon>
        <taxon>Hyphomicrobiales</taxon>
        <taxon>Pseudorhodoplanes</taxon>
    </lineage>
</organism>
<evidence type="ECO:0000313" key="3">
    <source>
        <dbReference type="Proteomes" id="UP000194137"/>
    </source>
</evidence>
<dbReference type="Proteomes" id="UP000194137">
    <property type="component" value="Chromosome"/>
</dbReference>
<evidence type="ECO:0008006" key="4">
    <source>
        <dbReference type="Google" id="ProtNLM"/>
    </source>
</evidence>
<dbReference type="KEGG" id="psin:CAK95_11070"/>
<feature type="transmembrane region" description="Helical" evidence="1">
    <location>
        <begin position="94"/>
        <end position="111"/>
    </location>
</feature>
<dbReference type="AlphaFoldDB" id="A0A1W6ZS32"/>
<protein>
    <recommendedName>
        <fullName evidence="4">DUF883 domain-containing protein</fullName>
    </recommendedName>
</protein>
<sequence>MREAVADDVAAMRAEIDDMIASLEAKIDRLNRISKRGAAHAAEGASDIMLNAISGLTDQVSGRMQDTARSASDEVTKFGNQALRRIVSEIDHRPFLTLAIAAGIGFIAGLARPRE</sequence>
<evidence type="ECO:0000256" key="1">
    <source>
        <dbReference type="SAM" id="Phobius"/>
    </source>
</evidence>
<name>A0A1W6ZS32_9HYPH</name>
<gene>
    <name evidence="2" type="ORF">CAK95_11070</name>
</gene>
<reference evidence="2 3" key="1">
    <citation type="submission" date="2017-05" db="EMBL/GenBank/DDBJ databases">
        <title>Full genome sequence of Pseudorhodoplanes sinuspersici.</title>
        <authorList>
            <person name="Dastgheib S.M.M."/>
            <person name="Shavandi M."/>
            <person name="Tirandaz H."/>
        </authorList>
    </citation>
    <scope>NUCLEOTIDE SEQUENCE [LARGE SCALE GENOMIC DNA]</scope>
    <source>
        <strain evidence="2 3">RIPI110</strain>
    </source>
</reference>
<keyword evidence="1" id="KW-1133">Transmembrane helix</keyword>
<proteinExistence type="predicted"/>
<keyword evidence="3" id="KW-1185">Reference proteome</keyword>
<keyword evidence="1" id="KW-0472">Membrane</keyword>
<evidence type="ECO:0000313" key="2">
    <source>
        <dbReference type="EMBL" id="ARP99564.1"/>
    </source>
</evidence>